<dbReference type="AlphaFoldDB" id="A0A7J7BZA3"/>
<dbReference type="Gene3D" id="1.10.1280.10">
    <property type="entry name" value="Di-copper center containing domain from catechol oxidase"/>
    <property type="match status" value="1"/>
</dbReference>
<organism evidence="11 12">
    <name type="scientific">Tripterygium wilfordii</name>
    <name type="common">Thunder God vine</name>
    <dbReference type="NCBI Taxonomy" id="458696"/>
    <lineage>
        <taxon>Eukaryota</taxon>
        <taxon>Viridiplantae</taxon>
        <taxon>Streptophyta</taxon>
        <taxon>Embryophyta</taxon>
        <taxon>Tracheophyta</taxon>
        <taxon>Spermatophyta</taxon>
        <taxon>Magnoliopsida</taxon>
        <taxon>eudicotyledons</taxon>
        <taxon>Gunneridae</taxon>
        <taxon>Pentapetalae</taxon>
        <taxon>rosids</taxon>
        <taxon>fabids</taxon>
        <taxon>Celastrales</taxon>
        <taxon>Celastraceae</taxon>
        <taxon>Tripterygium</taxon>
    </lineage>
</organism>
<evidence type="ECO:0000313" key="11">
    <source>
        <dbReference type="EMBL" id="KAF5727204.1"/>
    </source>
</evidence>
<dbReference type="SUPFAM" id="SSF48056">
    <property type="entry name" value="Di-copper centre-containing domain"/>
    <property type="match status" value="1"/>
</dbReference>
<evidence type="ECO:0000256" key="8">
    <source>
        <dbReference type="SAM" id="Phobius"/>
    </source>
</evidence>
<comment type="cofactor">
    <cofactor evidence="1">
        <name>Cu(2+)</name>
        <dbReference type="ChEBI" id="CHEBI:29036"/>
    </cofactor>
</comment>
<dbReference type="InterPro" id="IPR002227">
    <property type="entry name" value="Tyrosinase_Cu-bd"/>
</dbReference>
<keyword evidence="6" id="KW-0186">Copper</keyword>
<keyword evidence="4" id="KW-0883">Thioether bond</keyword>
<keyword evidence="7" id="KW-1015">Disulfide bond</keyword>
<feature type="domain" description="Tyrosinase copper-binding" evidence="9">
    <location>
        <begin position="171"/>
        <end position="188"/>
    </location>
</feature>
<evidence type="ECO:0000256" key="2">
    <source>
        <dbReference type="ARBA" id="ARBA00009928"/>
    </source>
</evidence>
<protein>
    <submittedName>
        <fullName evidence="11">Aureusidin synthase-like</fullName>
    </submittedName>
</protein>
<evidence type="ECO:0000259" key="10">
    <source>
        <dbReference type="PROSITE" id="PS00498"/>
    </source>
</evidence>
<dbReference type="Pfam" id="PF00264">
    <property type="entry name" value="Tyrosinase"/>
    <property type="match status" value="1"/>
</dbReference>
<evidence type="ECO:0000313" key="12">
    <source>
        <dbReference type="Proteomes" id="UP000593562"/>
    </source>
</evidence>
<dbReference type="GO" id="GO:0004097">
    <property type="term" value="F:catechol oxidase activity"/>
    <property type="evidence" value="ECO:0007669"/>
    <property type="project" value="InterPro"/>
</dbReference>
<keyword evidence="8" id="KW-0812">Transmembrane</keyword>
<sequence length="580" mass="67591">METKRWVPAIKILIFSLFAFPLTIWVLESNQLHYALAILRELKNIIFSISGERTLSPHNLEKSWVLSPNLSTCHQSLGRAGLPVYCCPPKPESEEPVTDFQFPDPSSPLRTRRPAHRVDENYISKYRKALDIMKSLPYDDPRSFMRQADMHCLYCTGAYNQQVTNYPFNIHRSWLFFPWHRMMMYFHERILGSLIGDDTFALPFWAWDIPDGMMTPKMYLNPPFTNHRRDTSHYSKVVDLNYGCEKYSCPERGLSSQEQIDYNLALMYNHVVSGAKKMELFMGCPLKAGEAGFCDGKGTIESAPHNTVHKWIGSGTFPGREDMGVFYSAARDPSFYAHHTNIDRLWEVWRGLHDNVNMTDPDWLDTAFFFHNEKSQLVRIRIRDVLNITKLRYAYEEVELAWLDRRPKPSVPPKVAHHILNMRERENELHLPSDRNLSANFSPNARTLDKRITTKVQRPRERRARGKGEEEVLIVYGIDVKEDVHVKFDVYVNVVDESIMSPFYREFAGTFVHMPRGVDMVSKEDDIVRRKRKATLKLGISELLEDLEADRDEFIWVTLLPRTRSCINTTMEGILIDYIQ</sequence>
<proteinExistence type="inferred from homology"/>
<keyword evidence="5" id="KW-0560">Oxidoreductase</keyword>
<dbReference type="PROSITE" id="PS00498">
    <property type="entry name" value="TYROSINASE_2"/>
    <property type="match status" value="1"/>
</dbReference>
<keyword evidence="8" id="KW-1133">Transmembrane helix</keyword>
<evidence type="ECO:0000256" key="3">
    <source>
        <dbReference type="ARBA" id="ARBA00022723"/>
    </source>
</evidence>
<dbReference type="Pfam" id="PF12142">
    <property type="entry name" value="PPO1_DWL"/>
    <property type="match status" value="1"/>
</dbReference>
<evidence type="ECO:0000259" key="9">
    <source>
        <dbReference type="PROSITE" id="PS00497"/>
    </source>
</evidence>
<comment type="similarity">
    <text evidence="2">Belongs to the tyrosinase family.</text>
</comment>
<comment type="caution">
    <text evidence="11">The sequence shown here is derived from an EMBL/GenBank/DDBJ whole genome shotgun (WGS) entry which is preliminary data.</text>
</comment>
<dbReference type="InterPro" id="IPR022740">
    <property type="entry name" value="Polyphenol_oxidase_C"/>
</dbReference>
<dbReference type="InterPro" id="IPR022739">
    <property type="entry name" value="Polyphenol_oxidase_cen"/>
</dbReference>
<evidence type="ECO:0000256" key="7">
    <source>
        <dbReference type="ARBA" id="ARBA00023157"/>
    </source>
</evidence>
<dbReference type="InterPro" id="IPR050316">
    <property type="entry name" value="Tyrosinase/Hemocyanin"/>
</dbReference>
<gene>
    <name evidence="11" type="ORF">HS088_TW22G00892</name>
</gene>
<dbReference type="GO" id="GO:0046872">
    <property type="term" value="F:metal ion binding"/>
    <property type="evidence" value="ECO:0007669"/>
    <property type="project" value="UniProtKB-KW"/>
</dbReference>
<dbReference type="PANTHER" id="PTHR11474">
    <property type="entry name" value="TYROSINASE FAMILY MEMBER"/>
    <property type="match status" value="1"/>
</dbReference>
<feature type="transmembrane region" description="Helical" evidence="8">
    <location>
        <begin position="7"/>
        <end position="27"/>
    </location>
</feature>
<dbReference type="InParanoid" id="A0A7J7BZA3"/>
<name>A0A7J7BZA3_TRIWF</name>
<reference evidence="11 12" key="1">
    <citation type="journal article" date="2020" name="Nat. Commun.">
        <title>Genome of Tripterygium wilfordii and identification of cytochrome P450 involved in triptolide biosynthesis.</title>
        <authorList>
            <person name="Tu L."/>
            <person name="Su P."/>
            <person name="Zhang Z."/>
            <person name="Gao L."/>
            <person name="Wang J."/>
            <person name="Hu T."/>
            <person name="Zhou J."/>
            <person name="Zhang Y."/>
            <person name="Zhao Y."/>
            <person name="Liu Y."/>
            <person name="Song Y."/>
            <person name="Tong Y."/>
            <person name="Lu Y."/>
            <person name="Yang J."/>
            <person name="Xu C."/>
            <person name="Jia M."/>
            <person name="Peters R.J."/>
            <person name="Huang L."/>
            <person name="Gao W."/>
        </authorList>
    </citation>
    <scope>NUCLEOTIDE SEQUENCE [LARGE SCALE GENOMIC DNA]</scope>
    <source>
        <strain evidence="12">cv. XIE 37</strain>
        <tissue evidence="11">Leaf</tissue>
    </source>
</reference>
<keyword evidence="12" id="KW-1185">Reference proteome</keyword>
<feature type="domain" description="Tyrosinase copper-binding" evidence="10">
    <location>
        <begin position="332"/>
        <end position="343"/>
    </location>
</feature>
<evidence type="ECO:0000256" key="1">
    <source>
        <dbReference type="ARBA" id="ARBA00001973"/>
    </source>
</evidence>
<evidence type="ECO:0000256" key="6">
    <source>
        <dbReference type="ARBA" id="ARBA00023008"/>
    </source>
</evidence>
<dbReference type="PRINTS" id="PR00092">
    <property type="entry name" value="TYROSINASE"/>
</dbReference>
<dbReference type="Pfam" id="PF12143">
    <property type="entry name" value="PPO1_KFDV"/>
    <property type="match status" value="1"/>
</dbReference>
<dbReference type="EMBL" id="JAAARO010000022">
    <property type="protein sequence ID" value="KAF5727204.1"/>
    <property type="molecule type" value="Genomic_DNA"/>
</dbReference>
<evidence type="ECO:0000256" key="5">
    <source>
        <dbReference type="ARBA" id="ARBA00023002"/>
    </source>
</evidence>
<dbReference type="PANTHER" id="PTHR11474:SF128">
    <property type="entry name" value="AUREUSIDIN SYNTHASE-LIKE"/>
    <property type="match status" value="1"/>
</dbReference>
<dbReference type="InterPro" id="IPR008922">
    <property type="entry name" value="Di-copper_centre_dom_sf"/>
</dbReference>
<accession>A0A7J7BZA3</accession>
<keyword evidence="3" id="KW-0479">Metal-binding</keyword>
<keyword evidence="8" id="KW-0472">Membrane</keyword>
<dbReference type="PROSITE" id="PS00497">
    <property type="entry name" value="TYROSINASE_1"/>
    <property type="match status" value="1"/>
</dbReference>
<dbReference type="Proteomes" id="UP000593562">
    <property type="component" value="Unassembled WGS sequence"/>
</dbReference>
<evidence type="ECO:0000256" key="4">
    <source>
        <dbReference type="ARBA" id="ARBA00022784"/>
    </source>
</evidence>
<dbReference type="OrthoDB" id="6132182at2759"/>